<dbReference type="AlphaFoldDB" id="A0A6B1DT39"/>
<feature type="signal peptide" evidence="1">
    <location>
        <begin position="1"/>
        <end position="24"/>
    </location>
</feature>
<evidence type="ECO:0008006" key="3">
    <source>
        <dbReference type="Google" id="ProtNLM"/>
    </source>
</evidence>
<dbReference type="PROSITE" id="PS51318">
    <property type="entry name" value="TAT"/>
    <property type="match status" value="1"/>
</dbReference>
<keyword evidence="1" id="KW-0732">Signal</keyword>
<gene>
    <name evidence="2" type="ORF">F4Y08_08920</name>
</gene>
<evidence type="ECO:0000256" key="1">
    <source>
        <dbReference type="SAM" id="SignalP"/>
    </source>
</evidence>
<proteinExistence type="predicted"/>
<dbReference type="PANTHER" id="PTHR43649:SF12">
    <property type="entry name" value="DIACETYLCHITOBIOSE BINDING PROTEIN DASA"/>
    <property type="match status" value="1"/>
</dbReference>
<comment type="caution">
    <text evidence="2">The sequence shown here is derived from an EMBL/GenBank/DDBJ whole genome shotgun (WGS) entry which is preliminary data.</text>
</comment>
<dbReference type="PANTHER" id="PTHR43649">
    <property type="entry name" value="ARABINOSE-BINDING PROTEIN-RELATED"/>
    <property type="match status" value="1"/>
</dbReference>
<sequence length="449" mass="50055">MTSKLTRRGFLNLAGATAGLTALAACVPAPSGEAAAEEEGVTVQFWIFWTQPGRIHDQIMADPSLPDFMGDNTLEFRTGVANEARLAAVAGGTPPDIGALGYYLDFMARDVVVEVTDYVAASSMINEEDFLEINWGQTHYQGVQKGVPAIEGFVRRGFFYNARMVADAGLDPDVPPVTWDEAWIWHEALTQFDENNNLLQIGLDPYDAEGGVGPGNDGWGMADSFGFHYFDEDTKEFNLDNEEFAEGLEVWGDYIRLIGPDNLVGMRAVEGQGTWGGSFNAEVQACIIEGYWHCGETFNEVPEVAEQIRASWTPVPERRRGTKLQQGGGHMVQLFKDGNYKDEAWPVAEWLQGSYFCDQIFHNIGWLPSYKPYYDVADQNLFPGLAFVFQSVQEANYWGPQINCEIEDFVRVKYGEFREKVYRDEISGADAVAQMQELCTKEYKAAGFA</sequence>
<dbReference type="PROSITE" id="PS51257">
    <property type="entry name" value="PROKAR_LIPOPROTEIN"/>
    <property type="match status" value="1"/>
</dbReference>
<evidence type="ECO:0000313" key="2">
    <source>
        <dbReference type="EMBL" id="MYD90438.1"/>
    </source>
</evidence>
<dbReference type="EMBL" id="VXPY01000062">
    <property type="protein sequence ID" value="MYD90438.1"/>
    <property type="molecule type" value="Genomic_DNA"/>
</dbReference>
<dbReference type="InterPro" id="IPR006311">
    <property type="entry name" value="TAT_signal"/>
</dbReference>
<dbReference type="InterPro" id="IPR050490">
    <property type="entry name" value="Bact_solute-bd_prot1"/>
</dbReference>
<dbReference type="Gene3D" id="3.40.190.10">
    <property type="entry name" value="Periplasmic binding protein-like II"/>
    <property type="match status" value="1"/>
</dbReference>
<feature type="chain" id="PRO_5025399844" description="Extracellular solute-binding protein" evidence="1">
    <location>
        <begin position="25"/>
        <end position="449"/>
    </location>
</feature>
<reference evidence="2" key="1">
    <citation type="submission" date="2019-09" db="EMBL/GenBank/DDBJ databases">
        <title>Characterisation of the sponge microbiome using genome-centric metagenomics.</title>
        <authorList>
            <person name="Engelberts J.P."/>
            <person name="Robbins S.J."/>
            <person name="De Goeij J.M."/>
            <person name="Aranda M."/>
            <person name="Bell S.C."/>
            <person name="Webster N.S."/>
        </authorList>
    </citation>
    <scope>NUCLEOTIDE SEQUENCE</scope>
    <source>
        <strain evidence="2">SB0662_bin_9</strain>
    </source>
</reference>
<name>A0A6B1DT39_9CHLR</name>
<dbReference type="SUPFAM" id="SSF53850">
    <property type="entry name" value="Periplasmic binding protein-like II"/>
    <property type="match status" value="1"/>
</dbReference>
<organism evidence="2">
    <name type="scientific">Caldilineaceae bacterium SB0662_bin_9</name>
    <dbReference type="NCBI Taxonomy" id="2605258"/>
    <lineage>
        <taxon>Bacteria</taxon>
        <taxon>Bacillati</taxon>
        <taxon>Chloroflexota</taxon>
        <taxon>Caldilineae</taxon>
        <taxon>Caldilineales</taxon>
        <taxon>Caldilineaceae</taxon>
    </lineage>
</organism>
<protein>
    <recommendedName>
        <fullName evidence="3">Extracellular solute-binding protein</fullName>
    </recommendedName>
</protein>
<accession>A0A6B1DT39</accession>